<evidence type="ECO:0000256" key="1">
    <source>
        <dbReference type="ARBA" id="ARBA00004651"/>
    </source>
</evidence>
<sequence>MYEILAFDDLTSLILAMLSVALVGLAKGGLGGAMAIMGMATLSLIVPPVQAAGILLPILLAMDAVSLWSWWKSWDVRLIRTMLPGALVGVAIGWATAAYVTDGVIRLIVGLIALLFIIRWVTAGKAARATAQPHNPVAAAIWSTISGYTSFVAHAGGPPYQIYTVPLRLPPKIFTGTSVAVFSIINFVKVIPYFALGQFDTQNLATSAALLPVALLATLAGVAIVKRLRAEVFYPIMYTMLFLLSVKLIWDGSRSVWGI</sequence>
<keyword evidence="6 8" id="KW-1133">Transmembrane helix</keyword>
<gene>
    <name evidence="9" type="ORF">LOM8899_02353</name>
</gene>
<feature type="transmembrane region" description="Helical" evidence="8">
    <location>
        <begin position="232"/>
        <end position="250"/>
    </location>
</feature>
<dbReference type="InterPro" id="IPR052017">
    <property type="entry name" value="TSUP"/>
</dbReference>
<feature type="transmembrane region" description="Helical" evidence="8">
    <location>
        <begin position="12"/>
        <end position="45"/>
    </location>
</feature>
<evidence type="ECO:0000313" key="10">
    <source>
        <dbReference type="Proteomes" id="UP000201613"/>
    </source>
</evidence>
<dbReference type="AlphaFoldDB" id="A0A238LF54"/>
<evidence type="ECO:0000256" key="7">
    <source>
        <dbReference type="ARBA" id="ARBA00023136"/>
    </source>
</evidence>
<name>A0A238LF54_9RHOB</name>
<keyword evidence="7 8" id="KW-0472">Membrane</keyword>
<evidence type="ECO:0000256" key="5">
    <source>
        <dbReference type="ARBA" id="ARBA00022692"/>
    </source>
</evidence>
<keyword evidence="4 8" id="KW-1003">Cell membrane</keyword>
<reference evidence="9 10" key="1">
    <citation type="submission" date="2017-05" db="EMBL/GenBank/DDBJ databases">
        <authorList>
            <person name="Song R."/>
            <person name="Chenine A.L."/>
            <person name="Ruprecht R.M."/>
        </authorList>
    </citation>
    <scope>NUCLEOTIDE SEQUENCE [LARGE SCALE GENOMIC DNA]</scope>
    <source>
        <strain evidence="9 10">CECT 8899</strain>
    </source>
</reference>
<dbReference type="InterPro" id="IPR002781">
    <property type="entry name" value="TM_pro_TauE-like"/>
</dbReference>
<feature type="transmembrane region" description="Helical" evidence="8">
    <location>
        <begin position="51"/>
        <end position="71"/>
    </location>
</feature>
<dbReference type="Proteomes" id="UP000201613">
    <property type="component" value="Unassembled WGS sequence"/>
</dbReference>
<feature type="transmembrane region" description="Helical" evidence="8">
    <location>
        <begin position="78"/>
        <end position="97"/>
    </location>
</feature>
<dbReference type="OrthoDB" id="7028171at2"/>
<dbReference type="Pfam" id="PF01925">
    <property type="entry name" value="TauE"/>
    <property type="match status" value="1"/>
</dbReference>
<feature type="transmembrane region" description="Helical" evidence="8">
    <location>
        <begin position="207"/>
        <end position="225"/>
    </location>
</feature>
<feature type="transmembrane region" description="Helical" evidence="8">
    <location>
        <begin position="173"/>
        <end position="195"/>
    </location>
</feature>
<organism evidence="9 10">
    <name type="scientific">Flavimaricola marinus</name>
    <dbReference type="NCBI Taxonomy" id="1819565"/>
    <lineage>
        <taxon>Bacteria</taxon>
        <taxon>Pseudomonadati</taxon>
        <taxon>Pseudomonadota</taxon>
        <taxon>Alphaproteobacteria</taxon>
        <taxon>Rhodobacterales</taxon>
        <taxon>Paracoccaceae</taxon>
        <taxon>Flavimaricola</taxon>
    </lineage>
</organism>
<dbReference type="PANTHER" id="PTHR30269">
    <property type="entry name" value="TRANSMEMBRANE PROTEIN YFCA"/>
    <property type="match status" value="1"/>
</dbReference>
<feature type="transmembrane region" description="Helical" evidence="8">
    <location>
        <begin position="103"/>
        <end position="122"/>
    </location>
</feature>
<keyword evidence="5 8" id="KW-0812">Transmembrane</keyword>
<dbReference type="EMBL" id="FXZK01000004">
    <property type="protein sequence ID" value="SMY08203.1"/>
    <property type="molecule type" value="Genomic_DNA"/>
</dbReference>
<evidence type="ECO:0000256" key="6">
    <source>
        <dbReference type="ARBA" id="ARBA00022989"/>
    </source>
</evidence>
<evidence type="ECO:0000256" key="4">
    <source>
        <dbReference type="ARBA" id="ARBA00022475"/>
    </source>
</evidence>
<keyword evidence="3" id="KW-0813">Transport</keyword>
<dbReference type="PANTHER" id="PTHR30269:SF37">
    <property type="entry name" value="MEMBRANE TRANSPORTER PROTEIN"/>
    <property type="match status" value="1"/>
</dbReference>
<dbReference type="RefSeq" id="WP_093992404.1">
    <property type="nucleotide sequence ID" value="NZ_FXZK01000004.1"/>
</dbReference>
<evidence type="ECO:0000256" key="8">
    <source>
        <dbReference type="RuleBase" id="RU363041"/>
    </source>
</evidence>
<keyword evidence="10" id="KW-1185">Reference proteome</keyword>
<dbReference type="GO" id="GO:0005886">
    <property type="term" value="C:plasma membrane"/>
    <property type="evidence" value="ECO:0007669"/>
    <property type="project" value="UniProtKB-SubCell"/>
</dbReference>
<comment type="similarity">
    <text evidence="2 8">Belongs to the 4-toluene sulfonate uptake permease (TSUP) (TC 2.A.102) family.</text>
</comment>
<evidence type="ECO:0000256" key="3">
    <source>
        <dbReference type="ARBA" id="ARBA00022448"/>
    </source>
</evidence>
<accession>A0A238LF54</accession>
<comment type="subcellular location">
    <subcellularLocation>
        <location evidence="1 8">Cell membrane</location>
        <topology evidence="1 8">Multi-pass membrane protein</topology>
    </subcellularLocation>
</comment>
<evidence type="ECO:0000256" key="2">
    <source>
        <dbReference type="ARBA" id="ARBA00009142"/>
    </source>
</evidence>
<protein>
    <recommendedName>
        <fullName evidence="8">Probable membrane transporter protein</fullName>
    </recommendedName>
</protein>
<evidence type="ECO:0000313" key="9">
    <source>
        <dbReference type="EMBL" id="SMY08203.1"/>
    </source>
</evidence>
<proteinExistence type="inferred from homology"/>